<keyword evidence="8" id="KW-1185">Reference proteome</keyword>
<keyword evidence="3" id="KW-0520">NAD</keyword>
<dbReference type="PANTHER" id="PTHR43580">
    <property type="entry name" value="OXIDOREDUCTASE GLYR1-RELATED"/>
    <property type="match status" value="1"/>
</dbReference>
<feature type="active site" evidence="4">
    <location>
        <position position="167"/>
    </location>
</feature>
<dbReference type="PANTHER" id="PTHR43580:SF2">
    <property type="entry name" value="CYTOKINE-LIKE NUCLEAR FACTOR N-PAC"/>
    <property type="match status" value="1"/>
</dbReference>
<evidence type="ECO:0000259" key="5">
    <source>
        <dbReference type="Pfam" id="PF03446"/>
    </source>
</evidence>
<dbReference type="SUPFAM" id="SSF51735">
    <property type="entry name" value="NAD(P)-binding Rossmann-fold domains"/>
    <property type="match status" value="1"/>
</dbReference>
<dbReference type="EMBL" id="AP025523">
    <property type="protein sequence ID" value="BDE06737.1"/>
    <property type="molecule type" value="Genomic_DNA"/>
</dbReference>
<evidence type="ECO:0000256" key="2">
    <source>
        <dbReference type="ARBA" id="ARBA00023002"/>
    </source>
</evidence>
<dbReference type="Gene3D" id="1.10.1040.10">
    <property type="entry name" value="N-(1-d-carboxylethyl)-l-norvaline Dehydrogenase, domain 2"/>
    <property type="match status" value="1"/>
</dbReference>
<evidence type="ECO:0000259" key="6">
    <source>
        <dbReference type="Pfam" id="PF14833"/>
    </source>
</evidence>
<protein>
    <submittedName>
        <fullName evidence="7">3-hydroxyisobutyrate dehydrogenase</fullName>
    </submittedName>
</protein>
<dbReference type="InterPro" id="IPR008927">
    <property type="entry name" value="6-PGluconate_DH-like_C_sf"/>
</dbReference>
<gene>
    <name evidence="7" type="primary">mmsB</name>
    <name evidence="7" type="ORF">WPS_20130</name>
</gene>
<dbReference type="SUPFAM" id="SSF48179">
    <property type="entry name" value="6-phosphogluconate dehydrogenase C-terminal domain-like"/>
    <property type="match status" value="1"/>
</dbReference>
<evidence type="ECO:0000256" key="1">
    <source>
        <dbReference type="ARBA" id="ARBA00009080"/>
    </source>
</evidence>
<dbReference type="Proteomes" id="UP001317532">
    <property type="component" value="Chromosome"/>
</dbReference>
<reference evidence="7 8" key="1">
    <citation type="journal article" date="2022" name="ISME Commun">
        <title>Vulcanimicrobium alpinus gen. nov. sp. nov., the first cultivated representative of the candidate phylum 'Eremiobacterota', is a metabolically versatile aerobic anoxygenic phototroph.</title>
        <authorList>
            <person name="Yabe S."/>
            <person name="Muto K."/>
            <person name="Abe K."/>
            <person name="Yokota A."/>
            <person name="Staudigel H."/>
            <person name="Tebo B.M."/>
        </authorList>
    </citation>
    <scope>NUCLEOTIDE SEQUENCE [LARGE SCALE GENOMIC DNA]</scope>
    <source>
        <strain evidence="7 8">WC8-2</strain>
    </source>
</reference>
<name>A0AAN1XWN4_UNVUL</name>
<dbReference type="Pfam" id="PF14833">
    <property type="entry name" value="NAD_binding_11"/>
    <property type="match status" value="1"/>
</dbReference>
<feature type="domain" description="6-phosphogluconate dehydrogenase NADP-binding" evidence="5">
    <location>
        <begin position="2"/>
        <end position="154"/>
    </location>
</feature>
<dbReference type="InterPro" id="IPR051265">
    <property type="entry name" value="HIBADH-related_NP60_sf"/>
</dbReference>
<dbReference type="RefSeq" id="WP_317994387.1">
    <property type="nucleotide sequence ID" value="NZ_AP025523.1"/>
</dbReference>
<evidence type="ECO:0000256" key="3">
    <source>
        <dbReference type="ARBA" id="ARBA00023027"/>
    </source>
</evidence>
<dbReference type="GO" id="GO:0016491">
    <property type="term" value="F:oxidoreductase activity"/>
    <property type="evidence" value="ECO:0007669"/>
    <property type="project" value="UniProtKB-KW"/>
</dbReference>
<dbReference type="Gene3D" id="3.40.50.720">
    <property type="entry name" value="NAD(P)-binding Rossmann-like Domain"/>
    <property type="match status" value="1"/>
</dbReference>
<feature type="domain" description="3-hydroxyisobutyrate dehydrogenase-like NAD-binding" evidence="6">
    <location>
        <begin position="163"/>
        <end position="274"/>
    </location>
</feature>
<dbReference type="GO" id="GO:0050661">
    <property type="term" value="F:NADP binding"/>
    <property type="evidence" value="ECO:0007669"/>
    <property type="project" value="InterPro"/>
</dbReference>
<dbReference type="AlphaFoldDB" id="A0AAN1XWN4"/>
<accession>A0AAN1XWN4</accession>
<keyword evidence="2" id="KW-0560">Oxidoreductase</keyword>
<dbReference type="InterPro" id="IPR013328">
    <property type="entry name" value="6PGD_dom2"/>
</dbReference>
<sequence length="281" mass="30179">MIAYFGTGLLGSGFVRKLIENGETVHVWNRTLDKARALEADGAKVFDNPADAARGASEIHLTLSDDAAVDAVLEPLAEVILSTAFIADHTTTAPTPTAERVARWKQRGRTFVHAPVFMGPKNARDATGLMLVSGAPEVRERVRPRFENMTGKVVDLGDDPARAAAFKLFGNLMLLVIGGGIADMFRLGRSLGIEPQDAYTLFNEFNPGNSVGVRGKAMSEGVFTPANFELTMARKDLRLMMDEAARHGEKLDVVPAVATLMDRYIAAGHGSEDVGVIGSRG</sequence>
<dbReference type="InterPro" id="IPR036291">
    <property type="entry name" value="NAD(P)-bd_dom_sf"/>
</dbReference>
<evidence type="ECO:0000313" key="8">
    <source>
        <dbReference type="Proteomes" id="UP001317532"/>
    </source>
</evidence>
<dbReference type="KEGG" id="vab:WPS_20130"/>
<dbReference type="PIRSF" id="PIRSF000103">
    <property type="entry name" value="HIBADH"/>
    <property type="match status" value="1"/>
</dbReference>
<dbReference type="InterPro" id="IPR006115">
    <property type="entry name" value="6PGDH_NADP-bd"/>
</dbReference>
<dbReference type="GO" id="GO:0051287">
    <property type="term" value="F:NAD binding"/>
    <property type="evidence" value="ECO:0007669"/>
    <property type="project" value="InterPro"/>
</dbReference>
<evidence type="ECO:0000313" key="7">
    <source>
        <dbReference type="EMBL" id="BDE06737.1"/>
    </source>
</evidence>
<dbReference type="InterPro" id="IPR015815">
    <property type="entry name" value="HIBADH-related"/>
</dbReference>
<proteinExistence type="inferred from homology"/>
<comment type="similarity">
    <text evidence="1">Belongs to the HIBADH-related family.</text>
</comment>
<evidence type="ECO:0000256" key="4">
    <source>
        <dbReference type="PIRSR" id="PIRSR000103-1"/>
    </source>
</evidence>
<dbReference type="InterPro" id="IPR029154">
    <property type="entry name" value="HIBADH-like_NADP-bd"/>
</dbReference>
<organism evidence="7 8">
    <name type="scientific">Vulcanimicrobium alpinum</name>
    <dbReference type="NCBI Taxonomy" id="3016050"/>
    <lineage>
        <taxon>Bacteria</taxon>
        <taxon>Bacillati</taxon>
        <taxon>Vulcanimicrobiota</taxon>
        <taxon>Vulcanimicrobiia</taxon>
        <taxon>Vulcanimicrobiales</taxon>
        <taxon>Vulcanimicrobiaceae</taxon>
        <taxon>Vulcanimicrobium</taxon>
    </lineage>
</organism>
<dbReference type="Pfam" id="PF03446">
    <property type="entry name" value="NAD_binding_2"/>
    <property type="match status" value="1"/>
</dbReference>